<dbReference type="AlphaFoldDB" id="D8QJK9"/>
<name>D8QJK9_SCHCM</name>
<dbReference type="VEuPathDB" id="FungiDB:SCHCODRAFT_02517746"/>
<dbReference type="InParanoid" id="D8QJK9"/>
<gene>
    <name evidence="1" type="ORF">SCHCODRAFT_114033</name>
</gene>
<dbReference type="EMBL" id="GL377314">
    <property type="protein sequence ID" value="EFI92007.1"/>
    <property type="molecule type" value="Genomic_DNA"/>
</dbReference>
<reference evidence="1 2" key="1">
    <citation type="journal article" date="2010" name="Nat. Biotechnol.">
        <title>Genome sequence of the model mushroom Schizophyllum commune.</title>
        <authorList>
            <person name="Ohm R.A."/>
            <person name="de Jong J.F."/>
            <person name="Lugones L.G."/>
            <person name="Aerts A."/>
            <person name="Kothe E."/>
            <person name="Stajich J.E."/>
            <person name="de Vries R.P."/>
            <person name="Record E."/>
            <person name="Levasseur A."/>
            <person name="Baker S.E."/>
            <person name="Bartholomew K.A."/>
            <person name="Coutinho P.M."/>
            <person name="Erdmann S."/>
            <person name="Fowler T.J."/>
            <person name="Gathman A.C."/>
            <person name="Lombard V."/>
            <person name="Henrissat B."/>
            <person name="Knabe N."/>
            <person name="Kuees U."/>
            <person name="Lilly W.W."/>
            <person name="Lindquist E."/>
            <person name="Lucas S."/>
            <person name="Magnuson J.K."/>
            <person name="Piumi F."/>
            <person name="Raudaskoski M."/>
            <person name="Salamov A."/>
            <person name="Schmutz J."/>
            <person name="Schwarze F.W.M.R."/>
            <person name="vanKuyk P.A."/>
            <person name="Horton J.S."/>
            <person name="Grigoriev I.V."/>
            <person name="Woesten H.A.B."/>
        </authorList>
    </citation>
    <scope>NUCLEOTIDE SEQUENCE [LARGE SCALE GENOMIC DNA]</scope>
    <source>
        <strain evidence="2">H4-8 / FGSC 9210</strain>
    </source>
</reference>
<proteinExistence type="predicted"/>
<dbReference type="GeneID" id="9593099"/>
<dbReference type="OrthoDB" id="2948987at2759"/>
<dbReference type="RefSeq" id="XP_003026910.1">
    <property type="nucleotide sequence ID" value="XM_003026864.1"/>
</dbReference>
<sequence>MNSIPSSARLNREMNDLQVLCTLANELAGFVPFSPGYDRRKTSAKMTAMLIAYDRAAFSTLACDPLLCVQQRRTDVIRVVALSMGTFSSVTNVCRELKDISDVPEQIMRTFWPRIVVWGAALHPTHGHLTLAGFDTKPALGSLLQAYSMLCLDSIPILKPFLHANSAFVSEALDLWLYFPRYLPPSSMETTAMVTSTTHTIRALFKTLVSPNSRMPAHDRPTSEDRTLFVAALRRVLDRKRDLLLAIAAQTKFMIKLRDVASLADLMPTTQESWSVYFRVVIDLVALPDLKGTSIPGDTITSIVIAGRNCSKERKTGEGAMCAIYLLDILCRSARSNRPLARAVQAGLFDLLRAIPADWKIEEHDISDLIRLVCSGIHYARVIRAERDGAKLWSVTQEWVLIIALSRSAHAGTHSTAQEAANGWTIVIIAKLVVDTGKRGVCEPKGALSLADTLLISAVAQLYVARNRKVLSRKTMKLLARQDQPGRPIVKQAVIYIDLTDVLPEARHEVYAKTSYIPEGAWGDVLIEVSLRVGRNSITRTLPFAYDSKLLDIYARV</sequence>
<organism evidence="2">
    <name type="scientific">Schizophyllum commune (strain H4-8 / FGSC 9210)</name>
    <name type="common">Split gill fungus</name>
    <dbReference type="NCBI Taxonomy" id="578458"/>
    <lineage>
        <taxon>Eukaryota</taxon>
        <taxon>Fungi</taxon>
        <taxon>Dikarya</taxon>
        <taxon>Basidiomycota</taxon>
        <taxon>Agaricomycotina</taxon>
        <taxon>Agaricomycetes</taxon>
        <taxon>Agaricomycetidae</taxon>
        <taxon>Agaricales</taxon>
        <taxon>Schizophyllaceae</taxon>
        <taxon>Schizophyllum</taxon>
    </lineage>
</organism>
<feature type="non-terminal residue" evidence="1">
    <location>
        <position position="557"/>
    </location>
</feature>
<dbReference type="HOGENOM" id="CLU_029146_0_0_1"/>
<dbReference type="KEGG" id="scm:SCHCO_02517746"/>
<accession>D8QJK9</accession>
<evidence type="ECO:0000313" key="1">
    <source>
        <dbReference type="EMBL" id="EFI92007.1"/>
    </source>
</evidence>
<dbReference type="Proteomes" id="UP000007431">
    <property type="component" value="Unassembled WGS sequence"/>
</dbReference>
<protein>
    <submittedName>
        <fullName evidence="1">Uncharacterized protein</fullName>
    </submittedName>
</protein>
<keyword evidence="2" id="KW-1185">Reference proteome</keyword>
<evidence type="ECO:0000313" key="2">
    <source>
        <dbReference type="Proteomes" id="UP000007431"/>
    </source>
</evidence>